<comment type="caution">
    <text evidence="4">The sequence shown here is derived from an EMBL/GenBank/DDBJ whole genome shotgun (WGS) entry which is preliminary data.</text>
</comment>
<evidence type="ECO:0000256" key="2">
    <source>
        <dbReference type="ARBA" id="ARBA00023315"/>
    </source>
</evidence>
<keyword evidence="5" id="KW-1185">Reference proteome</keyword>
<organism evidence="4 5">
    <name type="scientific">Siminovitchia fordii</name>
    <dbReference type="NCBI Taxonomy" id="254759"/>
    <lineage>
        <taxon>Bacteria</taxon>
        <taxon>Bacillati</taxon>
        <taxon>Bacillota</taxon>
        <taxon>Bacilli</taxon>
        <taxon>Bacillales</taxon>
        <taxon>Bacillaceae</taxon>
        <taxon>Siminovitchia</taxon>
    </lineage>
</organism>
<keyword evidence="2" id="KW-0012">Acyltransferase</keyword>
<evidence type="ECO:0000313" key="4">
    <source>
        <dbReference type="EMBL" id="GIN22326.1"/>
    </source>
</evidence>
<dbReference type="RefSeq" id="WP_212963579.1">
    <property type="nucleotide sequence ID" value="NZ_BOQT01000015.1"/>
</dbReference>
<dbReference type="PANTHER" id="PTHR42919">
    <property type="entry name" value="N-ALPHA-ACETYLTRANSFERASE"/>
    <property type="match status" value="1"/>
</dbReference>
<reference evidence="4 5" key="1">
    <citation type="submission" date="2021-03" db="EMBL/GenBank/DDBJ databases">
        <title>Antimicrobial resistance genes in bacteria isolated from Japanese honey, and their potential for conferring macrolide and lincosamide resistance in the American foulbrood pathogen Paenibacillus larvae.</title>
        <authorList>
            <person name="Okamoto M."/>
            <person name="Kumagai M."/>
            <person name="Kanamori H."/>
            <person name="Takamatsu D."/>
        </authorList>
    </citation>
    <scope>NUCLEOTIDE SEQUENCE [LARGE SCALE GENOMIC DNA]</scope>
    <source>
        <strain evidence="4 5">J1TS3</strain>
    </source>
</reference>
<dbReference type="PROSITE" id="PS51186">
    <property type="entry name" value="GNAT"/>
    <property type="match status" value="1"/>
</dbReference>
<sequence>MDTIGVEYRRLKSGDDSQFSDLVLLFNEEFESPTLTYVNTKNIRKLLNNPKFVCIVAQIDHKIIGGLTAYELEMYDREGSSMYIYDLAVSKEYQRNGIGSRLVHKIIMLCKSKVIEDLFVQADGVDQHAISFYKKIGGKQSKTFQFSFNPLDY</sequence>
<protein>
    <submittedName>
        <fullName evidence="4">N-acetyltransferase</fullName>
    </submittedName>
</protein>
<name>A0ABQ4KBE0_9BACI</name>
<dbReference type="InterPro" id="IPR000182">
    <property type="entry name" value="GNAT_dom"/>
</dbReference>
<dbReference type="EMBL" id="BOQT01000015">
    <property type="protein sequence ID" value="GIN22326.1"/>
    <property type="molecule type" value="Genomic_DNA"/>
</dbReference>
<dbReference type="Proteomes" id="UP000680279">
    <property type="component" value="Unassembled WGS sequence"/>
</dbReference>
<evidence type="ECO:0000256" key="1">
    <source>
        <dbReference type="ARBA" id="ARBA00022679"/>
    </source>
</evidence>
<dbReference type="InterPro" id="IPR016181">
    <property type="entry name" value="Acyl_CoA_acyltransferase"/>
</dbReference>
<proteinExistence type="predicted"/>
<feature type="domain" description="N-acetyltransferase" evidence="3">
    <location>
        <begin position="6"/>
        <end position="153"/>
    </location>
</feature>
<dbReference type="InterPro" id="IPR051556">
    <property type="entry name" value="N-term/lysine_N-AcTrnsfr"/>
</dbReference>
<dbReference type="CDD" id="cd04301">
    <property type="entry name" value="NAT_SF"/>
    <property type="match status" value="1"/>
</dbReference>
<gene>
    <name evidence="4" type="ORF">J1TS3_34600</name>
</gene>
<evidence type="ECO:0000259" key="3">
    <source>
        <dbReference type="PROSITE" id="PS51186"/>
    </source>
</evidence>
<keyword evidence="1" id="KW-0808">Transferase</keyword>
<dbReference type="PANTHER" id="PTHR42919:SF8">
    <property type="entry name" value="N-ALPHA-ACETYLTRANSFERASE 50"/>
    <property type="match status" value="1"/>
</dbReference>
<dbReference type="SUPFAM" id="SSF55729">
    <property type="entry name" value="Acyl-CoA N-acyltransferases (Nat)"/>
    <property type="match status" value="1"/>
</dbReference>
<dbReference type="Gene3D" id="3.40.630.30">
    <property type="match status" value="1"/>
</dbReference>
<accession>A0ABQ4KBE0</accession>
<dbReference type="Pfam" id="PF00583">
    <property type="entry name" value="Acetyltransf_1"/>
    <property type="match status" value="1"/>
</dbReference>
<evidence type="ECO:0000313" key="5">
    <source>
        <dbReference type="Proteomes" id="UP000680279"/>
    </source>
</evidence>